<gene>
    <name evidence="2" type="ORF">CGLO_09487</name>
</gene>
<accession>T0LS08</accession>
<feature type="compositionally biased region" description="Basic and acidic residues" evidence="1">
    <location>
        <begin position="203"/>
        <end position="213"/>
    </location>
</feature>
<dbReference type="Proteomes" id="UP000015530">
    <property type="component" value="Unassembled WGS sequence"/>
</dbReference>
<feature type="compositionally biased region" description="Polar residues" evidence="1">
    <location>
        <begin position="182"/>
        <end position="194"/>
    </location>
</feature>
<feature type="compositionally biased region" description="Basic and acidic residues" evidence="1">
    <location>
        <begin position="225"/>
        <end position="256"/>
    </location>
</feature>
<evidence type="ECO:0000313" key="2">
    <source>
        <dbReference type="EMBL" id="EQB51025.1"/>
    </source>
</evidence>
<evidence type="ECO:0000256" key="1">
    <source>
        <dbReference type="SAM" id="MobiDB-lite"/>
    </source>
</evidence>
<evidence type="ECO:0000313" key="3">
    <source>
        <dbReference type="Proteomes" id="UP000015530"/>
    </source>
</evidence>
<reference evidence="3" key="1">
    <citation type="journal article" date="2013" name="Mol. Plant Microbe Interact.">
        <title>Global aspects of pacC regulation of pathogenicity genes in Colletotrichum gloeosporioides as revealed by transcriptome analysis.</title>
        <authorList>
            <person name="Alkan N."/>
            <person name="Meng X."/>
            <person name="Friedlander G."/>
            <person name="Reuveni E."/>
            <person name="Sukno S."/>
            <person name="Sherman A."/>
            <person name="Thon M."/>
            <person name="Fluhr R."/>
            <person name="Prusky D."/>
        </authorList>
    </citation>
    <scope>NUCLEOTIDE SEQUENCE [LARGE SCALE GENOMIC DNA]</scope>
    <source>
        <strain evidence="3">Cg-14</strain>
    </source>
</reference>
<dbReference type="EMBL" id="AMYD01001908">
    <property type="protein sequence ID" value="EQB51025.1"/>
    <property type="molecule type" value="Genomic_DNA"/>
</dbReference>
<comment type="caution">
    <text evidence="2">The sequence shown here is derived from an EMBL/GenBank/DDBJ whole genome shotgun (WGS) entry which is preliminary data.</text>
</comment>
<dbReference type="AlphaFoldDB" id="T0LS08"/>
<dbReference type="OrthoDB" id="4841498at2759"/>
<feature type="region of interest" description="Disordered" evidence="1">
    <location>
        <begin position="182"/>
        <end position="256"/>
    </location>
</feature>
<name>T0LS08_COLGC</name>
<sequence length="256" mass="29186">MQVVDASVGTLAAELPTLETRERCNITIWLIEGITHDDKATDFLVFGYQEGVQDTPLDRWALFMSYKIARNWVRRCIITRKSTPLKVYWPSLHLDDKLGITMGLDNTQLARCDDQMVLAPRRSQDERIGLYLEQNRDQPPRSRKQIPEVWCEQNSSEINDNVLHVAVFCLPLHVQSLACSSMPTSQASGASHGSSNKRSKTARAKESKSRVDDYLAEEGSLYERISNDSKAKDRTKAYKDRARETTRDADRRLGPR</sequence>
<protein>
    <submittedName>
        <fullName evidence="2">Uncharacterized protein</fullName>
    </submittedName>
</protein>
<organism evidence="2 3">
    <name type="scientific">Colletotrichum gloeosporioides (strain Cg-14)</name>
    <name type="common">Anthracnose fungus</name>
    <name type="synonym">Glomerella cingulata</name>
    <dbReference type="NCBI Taxonomy" id="1237896"/>
    <lineage>
        <taxon>Eukaryota</taxon>
        <taxon>Fungi</taxon>
        <taxon>Dikarya</taxon>
        <taxon>Ascomycota</taxon>
        <taxon>Pezizomycotina</taxon>
        <taxon>Sordariomycetes</taxon>
        <taxon>Hypocreomycetidae</taxon>
        <taxon>Glomerellales</taxon>
        <taxon>Glomerellaceae</taxon>
        <taxon>Colletotrichum</taxon>
        <taxon>Colletotrichum gloeosporioides species complex</taxon>
    </lineage>
</organism>
<dbReference type="HOGENOM" id="CLU_1085895_0_0_1"/>
<proteinExistence type="predicted"/>